<dbReference type="EMBL" id="CAMAPF010000040">
    <property type="protein sequence ID" value="CAH9083184.1"/>
    <property type="molecule type" value="Genomic_DNA"/>
</dbReference>
<dbReference type="AlphaFoldDB" id="A0AAV0CQF3"/>
<proteinExistence type="predicted"/>
<keyword evidence="3" id="KW-1185">Reference proteome</keyword>
<comment type="caution">
    <text evidence="1">The sequence shown here is derived from an EMBL/GenBank/DDBJ whole genome shotgun (WGS) entry which is preliminary data.</text>
</comment>
<organism evidence="1 3">
    <name type="scientific">Cuscuta epithymum</name>
    <dbReference type="NCBI Taxonomy" id="186058"/>
    <lineage>
        <taxon>Eukaryota</taxon>
        <taxon>Viridiplantae</taxon>
        <taxon>Streptophyta</taxon>
        <taxon>Embryophyta</taxon>
        <taxon>Tracheophyta</taxon>
        <taxon>Spermatophyta</taxon>
        <taxon>Magnoliopsida</taxon>
        <taxon>eudicotyledons</taxon>
        <taxon>Gunneridae</taxon>
        <taxon>Pentapetalae</taxon>
        <taxon>asterids</taxon>
        <taxon>lamiids</taxon>
        <taxon>Solanales</taxon>
        <taxon>Convolvulaceae</taxon>
        <taxon>Cuscuteae</taxon>
        <taxon>Cuscuta</taxon>
        <taxon>Cuscuta subgen. Cuscuta</taxon>
    </lineage>
</organism>
<dbReference type="Proteomes" id="UP001152523">
    <property type="component" value="Unassembled WGS sequence"/>
</dbReference>
<evidence type="ECO:0000313" key="2">
    <source>
        <dbReference type="EMBL" id="CAH9134504.1"/>
    </source>
</evidence>
<evidence type="ECO:0000313" key="1">
    <source>
        <dbReference type="EMBL" id="CAH9083184.1"/>
    </source>
</evidence>
<dbReference type="EMBL" id="CAMAPF010000982">
    <property type="protein sequence ID" value="CAH9134504.1"/>
    <property type="molecule type" value="Genomic_DNA"/>
</dbReference>
<accession>A0AAV0CQF3</accession>
<sequence>MVSGPRSFKFQNMWLSHSSFLNTVSKSWNEVFSGGGMKGLVLKLQKLKKDLRKWNTNVFGNIFDDVKLCEDEVSKAEQEFQNDSLEVNRENWFHKKALLLSKYRLERMFWKQKPHIKWLKEGDCSSHYFHSLVKIRRKKQMIHTIKDSDGRDCSTASEIGEAAVSFFL</sequence>
<protein>
    <submittedName>
        <fullName evidence="1">Uncharacterized protein</fullName>
    </submittedName>
</protein>
<name>A0AAV0CQF3_9ASTE</name>
<evidence type="ECO:0000313" key="3">
    <source>
        <dbReference type="Proteomes" id="UP001152523"/>
    </source>
</evidence>
<gene>
    <name evidence="2" type="ORF">CEPIT_LOCUS33774</name>
    <name evidence="1" type="ORF">CEPIT_LOCUS8402</name>
</gene>
<reference evidence="1" key="1">
    <citation type="submission" date="2022-07" db="EMBL/GenBank/DDBJ databases">
        <authorList>
            <person name="Macas J."/>
            <person name="Novak P."/>
            <person name="Neumann P."/>
        </authorList>
    </citation>
    <scope>NUCLEOTIDE SEQUENCE</scope>
</reference>